<protein>
    <recommendedName>
        <fullName evidence="3">DUF1983 domain-containing protein</fullName>
    </recommendedName>
</protein>
<evidence type="ECO:0000313" key="1">
    <source>
        <dbReference type="EMBL" id="MDV5823102.1"/>
    </source>
</evidence>
<evidence type="ECO:0000313" key="2">
    <source>
        <dbReference type="Proteomes" id="UP001185984"/>
    </source>
</evidence>
<dbReference type="PANTHER" id="PTHR36251:SF2">
    <property type="entry name" value="GIFSY-2 PROPHAGE HOST SPECIFICITY PROTEIN J, PHAGE LAMBDA"/>
    <property type="match status" value="1"/>
</dbReference>
<organism evidence="1 2">
    <name type="scientific">Sphingobium naphthae</name>
    <dbReference type="NCBI Taxonomy" id="1886786"/>
    <lineage>
        <taxon>Bacteria</taxon>
        <taxon>Pseudomonadati</taxon>
        <taxon>Pseudomonadota</taxon>
        <taxon>Alphaproteobacteria</taxon>
        <taxon>Sphingomonadales</taxon>
        <taxon>Sphingomonadaceae</taxon>
        <taxon>Sphingobium</taxon>
    </lineage>
</organism>
<dbReference type="EMBL" id="JAPTHD010000001">
    <property type="protein sequence ID" value="MDV5823102.1"/>
    <property type="molecule type" value="Genomic_DNA"/>
</dbReference>
<accession>A0ABU3ZUA0</accession>
<proteinExistence type="predicted"/>
<evidence type="ECO:0008006" key="3">
    <source>
        <dbReference type="Google" id="ProtNLM"/>
    </source>
</evidence>
<name>A0ABU3ZUA0_9SPHN</name>
<reference evidence="2" key="1">
    <citation type="journal article" date="2022" name="J Environ Chem Eng">
        <title>Biodegradation of petroleum oil using a constructed nonpathogenic and heavy metal-tolerant bacterial consortium isolated from marine sponges.</title>
        <authorList>
            <person name="Dechsakulwatana C."/>
            <person name="Rungsihiranrut A."/>
            <person name="Muangchinda C."/>
            <person name="Ningthoujam R."/>
            <person name="Klankeo P."/>
            <person name="Pinyakong O."/>
        </authorList>
    </citation>
    <scope>NUCLEOTIDE SEQUENCE [LARGE SCALE GENOMIC DNA]</scope>
    <source>
        <strain evidence="2">MO2-4</strain>
    </source>
</reference>
<dbReference type="Proteomes" id="UP001185984">
    <property type="component" value="Unassembled WGS sequence"/>
</dbReference>
<keyword evidence="2" id="KW-1185">Reference proteome</keyword>
<comment type="caution">
    <text evidence="1">The sequence shown here is derived from an EMBL/GenBank/DDBJ whole genome shotgun (WGS) entry which is preliminary data.</text>
</comment>
<dbReference type="PANTHER" id="PTHR36251">
    <property type="entry name" value="FELS-1 PROPHAGE HOST SPECIFICITY PROTEIN-RELATED"/>
    <property type="match status" value="1"/>
</dbReference>
<dbReference type="InterPro" id="IPR053171">
    <property type="entry name" value="Viral_Tip_Attach_Protein"/>
</dbReference>
<sequence length="1475" mass="153518">MKVITDAGVIEIGTTEAAPTIGLTDYSRRETDDFGVTTVVKRGFSRTMSVRVMVPTANVDALQRQLAALRAKPVQWVADDRFESLSITGFYKDLSIDLAIPPVSYCTLTIEGLAEGADYADPGTDPATDQRKSTLRLLRPASIDDAVLTSSNVPEDDYPAWSASATYALGARVMLSATHRIYESAANGNVGNDPTGVSGQWIDIAPTNRWAMFDQALGSQTERAGSIVVSLDPVAPIDAVALLDVTAVSVRVQAPGYDRTLSPAIQPGAVTFLDLPATAGAVTITISGSGTVSAGTLLIGKLLGLGTTEASPTAAITDYSRKETDAFGEVTVVERAWAKRMDIKALISTAAVDVVAARIANVRAMPALWIGDATLESLAIYGFFKDFAIAVDEHVSTLSLSIEGVSTAAKLAPLITPGDIGFPDGTTLDDLKDQVDVDSGKLETIQPGANVGGTIGVDIKIPEILGIPAPPGLLRNDLLSLGANGVLHYQPYPDNADIKVALGQVAVPDVPGQLALQPDGTLQFETADGAVTVLGRIRLPDLGAGSDTSRRTLETAMDQISATVARVASEANRTRETFRDAGFYADPATGEVRISAVDQTREQVSEAYIRLSAAESLIALSATRTYVNNAIAVAVLDPSQVPVFQGLEVRITSAELRLDGAEASLALKADVIEVTDLSARVTTAQESIDALAGQISLKVDSVEFDAVVARVASAEQVIDALGDTASITQALTAVRMLPAAAADAQESALRAILAGDAARRFQVASLASARTELTAKINEDGSAQARARDELAARVGAAEAYALQETQVRASETQAIAIQVSQLSTQFNDSRATFTAQIATLASETEALAARSQALEVGVGENTAAIEAEQAARIAEDGTIRASATEAVTAARGLTSRVDTMMDLVIRELLQGDARSRQLSGAIAASRQEITAKINGDVEAVVARVSLLLARMDKAEAAIVIEEIARATQYEAVARQITTLSATIDGANATFTQQIAALVTGAQAATQRMDSMQSAIGNNASAIENEASTRAEVDGRIEAAARQTVAAVRGVDGSAAAAAEQALRALLTGDAAKRDAKGAIAATRQEVTARVTADLEVMVQRINVLLARLGMAEASIALEQFTTATALAAIAKQIETLSASIQGDLGQLSASLETIKQASVDRDSALAAQVTDLKVEKDDDVAELAASVQQANQARIDGDAAQAASTEALRAEKNDDVADIRAQANVDRQATIDGDTAVAALVDVLRVEKDGDIGALSAELVEERQARIDENGALAADVDTVRATVNGHTAEIEQQSAVLIDLEGRTAIKFRIAATDPDGTTYVEIARQNGTGKIVLGGDTEILGDIITPGTITAREIEAAGVSRAYDASNANAFTATTTMTDVVAITVVMDRPGTIMLHAAYQLTVGSGGSWSAAIAVGTNVLQTGSGAANNNYAGFMRSTQVPAGTYVCKVRLAGSGTTINAGGCSLLVLRTYV</sequence>
<dbReference type="RefSeq" id="WP_317516126.1">
    <property type="nucleotide sequence ID" value="NZ_JAPTHD010000001.1"/>
</dbReference>
<gene>
    <name evidence="1" type="ORF">O0R41_05760</name>
</gene>